<feature type="domain" description="Fatty acid hydroxylase" evidence="8">
    <location>
        <begin position="93"/>
        <end position="225"/>
    </location>
</feature>
<evidence type="ECO:0000313" key="9">
    <source>
        <dbReference type="EMBL" id="SHI83515.1"/>
    </source>
</evidence>
<evidence type="ECO:0000256" key="6">
    <source>
        <dbReference type="ARBA" id="ARBA00023136"/>
    </source>
</evidence>
<feature type="transmembrane region" description="Helical" evidence="7">
    <location>
        <begin position="49"/>
        <end position="81"/>
    </location>
</feature>
<name>A0A1M6EDG5_9FLAO</name>
<dbReference type="PANTHER" id="PTHR21624:SF1">
    <property type="entry name" value="ALKYLGLYCEROL MONOOXYGENASE"/>
    <property type="match status" value="1"/>
</dbReference>
<evidence type="ECO:0000256" key="4">
    <source>
        <dbReference type="ARBA" id="ARBA00023002"/>
    </source>
</evidence>
<dbReference type="GO" id="GO:0006643">
    <property type="term" value="P:membrane lipid metabolic process"/>
    <property type="evidence" value="ECO:0007669"/>
    <property type="project" value="TreeGrafter"/>
</dbReference>
<evidence type="ECO:0000259" key="8">
    <source>
        <dbReference type="Pfam" id="PF04116"/>
    </source>
</evidence>
<gene>
    <name evidence="9" type="ORF">SAMN04488096_10535</name>
</gene>
<dbReference type="PANTHER" id="PTHR21624">
    <property type="entry name" value="STEROL DESATURASE-RELATED PROTEIN"/>
    <property type="match status" value="1"/>
</dbReference>
<reference evidence="9 10" key="1">
    <citation type="submission" date="2016-11" db="EMBL/GenBank/DDBJ databases">
        <authorList>
            <person name="Jaros S."/>
            <person name="Januszkiewicz K."/>
            <person name="Wedrychowicz H."/>
        </authorList>
    </citation>
    <scope>NUCLEOTIDE SEQUENCE [LARGE SCALE GENOMIC DNA]</scope>
    <source>
        <strain evidence="9 10">DSM 21425</strain>
    </source>
</reference>
<dbReference type="InterPro" id="IPR006694">
    <property type="entry name" value="Fatty_acid_hydroxylase"/>
</dbReference>
<dbReference type="GO" id="GO:0016020">
    <property type="term" value="C:membrane"/>
    <property type="evidence" value="ECO:0007669"/>
    <property type="project" value="GOC"/>
</dbReference>
<dbReference type="Pfam" id="PF04116">
    <property type="entry name" value="FA_hydroxylase"/>
    <property type="match status" value="1"/>
</dbReference>
<feature type="transmembrane region" description="Helical" evidence="7">
    <location>
        <begin position="17"/>
        <end position="37"/>
    </location>
</feature>
<evidence type="ECO:0000256" key="5">
    <source>
        <dbReference type="ARBA" id="ARBA00023098"/>
    </source>
</evidence>
<dbReference type="InterPro" id="IPR051689">
    <property type="entry name" value="Sterol_desaturase/TMEM195"/>
</dbReference>
<evidence type="ECO:0000256" key="7">
    <source>
        <dbReference type="SAM" id="Phobius"/>
    </source>
</evidence>
<proteinExistence type="predicted"/>
<evidence type="ECO:0000256" key="1">
    <source>
        <dbReference type="ARBA" id="ARBA00004127"/>
    </source>
</evidence>
<evidence type="ECO:0000256" key="2">
    <source>
        <dbReference type="ARBA" id="ARBA00022692"/>
    </source>
</evidence>
<evidence type="ECO:0000256" key="3">
    <source>
        <dbReference type="ARBA" id="ARBA00022989"/>
    </source>
</evidence>
<keyword evidence="4" id="KW-0560">Oxidoreductase</keyword>
<protein>
    <submittedName>
        <fullName evidence="9">Sterol desaturase/sphingolipid hydroxylase, fatty acid hydroxylase superfamily</fullName>
    </submittedName>
</protein>
<keyword evidence="2 7" id="KW-0812">Transmembrane</keyword>
<dbReference type="STRING" id="579105.SAMN04488096_10535"/>
<keyword evidence="6 7" id="KW-0472">Membrane</keyword>
<dbReference type="GO" id="GO:0050479">
    <property type="term" value="F:glyceryl-ether monooxygenase activity"/>
    <property type="evidence" value="ECO:0007669"/>
    <property type="project" value="TreeGrafter"/>
</dbReference>
<dbReference type="RefSeq" id="WP_073150182.1">
    <property type="nucleotide sequence ID" value="NZ_FQYY01000005.1"/>
</dbReference>
<evidence type="ECO:0000313" key="10">
    <source>
        <dbReference type="Proteomes" id="UP000184225"/>
    </source>
</evidence>
<comment type="subcellular location">
    <subcellularLocation>
        <location evidence="1">Endomembrane system</location>
        <topology evidence="1">Multi-pass membrane protein</topology>
    </subcellularLocation>
</comment>
<keyword evidence="3 7" id="KW-1133">Transmembrane helix</keyword>
<keyword evidence="5" id="KW-0443">Lipid metabolism</keyword>
<accession>A0A1M6EDG5</accession>
<dbReference type="GO" id="GO:0008610">
    <property type="term" value="P:lipid biosynthetic process"/>
    <property type="evidence" value="ECO:0007669"/>
    <property type="project" value="InterPro"/>
</dbReference>
<organism evidence="9 10">
    <name type="scientific">Mesonia phycicola</name>
    <dbReference type="NCBI Taxonomy" id="579105"/>
    <lineage>
        <taxon>Bacteria</taxon>
        <taxon>Pseudomonadati</taxon>
        <taxon>Bacteroidota</taxon>
        <taxon>Flavobacteriia</taxon>
        <taxon>Flavobacteriales</taxon>
        <taxon>Flavobacteriaceae</taxon>
        <taxon>Mesonia</taxon>
    </lineage>
</organism>
<dbReference type="GO" id="GO:0005506">
    <property type="term" value="F:iron ion binding"/>
    <property type="evidence" value="ECO:0007669"/>
    <property type="project" value="InterPro"/>
</dbReference>
<dbReference type="GO" id="GO:0012505">
    <property type="term" value="C:endomembrane system"/>
    <property type="evidence" value="ECO:0007669"/>
    <property type="project" value="UniProtKB-SubCell"/>
</dbReference>
<dbReference type="OrthoDB" id="9770329at2"/>
<feature type="transmembrane region" description="Helical" evidence="7">
    <location>
        <begin position="87"/>
        <end position="106"/>
    </location>
</feature>
<keyword evidence="10" id="KW-1185">Reference proteome</keyword>
<feature type="transmembrane region" description="Helical" evidence="7">
    <location>
        <begin position="145"/>
        <end position="174"/>
    </location>
</feature>
<dbReference type="EMBL" id="FQYY01000005">
    <property type="protein sequence ID" value="SHI83515.1"/>
    <property type="molecule type" value="Genomic_DNA"/>
</dbReference>
<sequence>MKQKISLDDVVSNAPDLILYAAPIMIGLALFEFYFSWRQKKEYYEKKDFIASLSIGLVSVFQNLLIKSLLFGSVIWFYNIVPWGIPVTWWTTILCFITLDFCRYWAHRFGHETSIFWATHVTHHNSEKYNLSTSFRLSWTQQIKVVFFLPISLLGFHPVIFFICHQIAVLYQFWIHTEYIRKMPKWFSYIFVTPSHHRVHHGTNEHYLDKNYGSTFIIWDRMFGTFQPEDEQAIYGILDQPKHYNPVKLVFHVWGDIFKKMAKSKNPIKAVKLLFLPPDALYEDKKSKLNNPHQKKQEAV</sequence>
<dbReference type="Proteomes" id="UP000184225">
    <property type="component" value="Unassembled WGS sequence"/>
</dbReference>
<dbReference type="AlphaFoldDB" id="A0A1M6EDG5"/>